<proteinExistence type="inferred from homology"/>
<dbReference type="InterPro" id="IPR010610">
    <property type="entry name" value="EryCIII-like_C"/>
</dbReference>
<dbReference type="InterPro" id="IPR006326">
    <property type="entry name" value="UDPGT_MGT-like"/>
</dbReference>
<comment type="similarity">
    <text evidence="1">Belongs to the UDP-glycosyltransferase family.</text>
</comment>
<dbReference type="InterPro" id="IPR050426">
    <property type="entry name" value="Glycosyltransferase_28"/>
</dbReference>
<dbReference type="CDD" id="cd03784">
    <property type="entry name" value="GT1_Gtf-like"/>
    <property type="match status" value="1"/>
</dbReference>
<protein>
    <submittedName>
        <fullName evidence="4">Glycosyltransferase, MGT family</fullName>
    </submittedName>
</protein>
<sequence length="386" mass="41679">MGCHILFASIPAWGHLYPVLPGLAELVRRGHRVSCLASGGFAGEVGKVLDVVPYDSPMDSTEVDLADMGSVLPMMLDETRAAYSVLADVVRADPPEVIVSDVLSNAGWLLGRAFDLPVVRTWPVFASNSEFSLHEDYTSRTDTEESMTAFFRAVAAFLDEVGLDTVSPEQFFDNEAEHNIALFPRALQPRGETFDARFTFISPCIRPAEGSPEVPWLARSQPLAVVSLGTVFNEKIDFFRTCLDGIDRLGWYAAAALGKRVNPAAIGPVSPRVLLTPTLPMIDALRHASVAVTHGGLTSTLEALAEGVPVLISPQIGEQRGVADRVEALGLGQLLPDPFTAEELAELIKQVSQDSAMAERLDRFRATVRDADGPAQFADAVEAVPR</sequence>
<gene>
    <name evidence="4" type="ORF">SacxiDRAFT_4231</name>
</gene>
<dbReference type="GO" id="GO:0016758">
    <property type="term" value="F:hexosyltransferase activity"/>
    <property type="evidence" value="ECO:0007669"/>
    <property type="project" value="InterPro"/>
</dbReference>
<evidence type="ECO:0000256" key="1">
    <source>
        <dbReference type="ARBA" id="ARBA00009995"/>
    </source>
</evidence>
<dbReference type="NCBIfam" id="TIGR01426">
    <property type="entry name" value="MGT"/>
    <property type="match status" value="1"/>
</dbReference>
<organism evidence="4 5">
    <name type="scientific">Saccharomonospora xinjiangensis XJ-54</name>
    <dbReference type="NCBI Taxonomy" id="882086"/>
    <lineage>
        <taxon>Bacteria</taxon>
        <taxon>Bacillati</taxon>
        <taxon>Actinomycetota</taxon>
        <taxon>Actinomycetes</taxon>
        <taxon>Pseudonocardiales</taxon>
        <taxon>Pseudonocardiaceae</taxon>
        <taxon>Saccharomonospora</taxon>
    </lineage>
</organism>
<evidence type="ECO:0000313" key="4">
    <source>
        <dbReference type="EMBL" id="EID56412.1"/>
    </source>
</evidence>
<evidence type="ECO:0000313" key="5">
    <source>
        <dbReference type="Proteomes" id="UP000004691"/>
    </source>
</evidence>
<dbReference type="GO" id="GO:0008194">
    <property type="term" value="F:UDP-glycosyltransferase activity"/>
    <property type="evidence" value="ECO:0007669"/>
    <property type="project" value="InterPro"/>
</dbReference>
<dbReference type="HOGENOM" id="CLU_000537_7_1_11"/>
<name>I0V8F9_9PSEU</name>
<evidence type="ECO:0000259" key="3">
    <source>
        <dbReference type="Pfam" id="PF06722"/>
    </source>
</evidence>
<dbReference type="Gene3D" id="3.40.50.2000">
    <property type="entry name" value="Glycogen Phosphorylase B"/>
    <property type="match status" value="2"/>
</dbReference>
<dbReference type="SUPFAM" id="SSF53756">
    <property type="entry name" value="UDP-Glycosyltransferase/glycogen phosphorylase"/>
    <property type="match status" value="1"/>
</dbReference>
<feature type="domain" description="Erythromycin biosynthesis protein CIII-like C-terminal" evidence="3">
    <location>
        <begin position="268"/>
        <end position="382"/>
    </location>
</feature>
<keyword evidence="5" id="KW-1185">Reference proteome</keyword>
<dbReference type="Proteomes" id="UP000004691">
    <property type="component" value="Unassembled WGS sequence"/>
</dbReference>
<keyword evidence="2 4" id="KW-0808">Transferase</keyword>
<dbReference type="PANTHER" id="PTHR48050:SF13">
    <property type="entry name" value="STEROL 3-BETA-GLUCOSYLTRANSFERASE UGT80A2"/>
    <property type="match status" value="1"/>
</dbReference>
<accession>I0V8F9</accession>
<dbReference type="EMBL" id="JH636049">
    <property type="protein sequence ID" value="EID56412.1"/>
    <property type="molecule type" value="Genomic_DNA"/>
</dbReference>
<dbReference type="OrthoDB" id="6620093at2"/>
<dbReference type="PANTHER" id="PTHR48050">
    <property type="entry name" value="STEROL 3-BETA-GLUCOSYLTRANSFERASE"/>
    <property type="match status" value="1"/>
</dbReference>
<dbReference type="STRING" id="882086.SacxiDRAFT_4231"/>
<dbReference type="RefSeq" id="WP_006240645.1">
    <property type="nucleotide sequence ID" value="NZ_JH636049.1"/>
</dbReference>
<dbReference type="Pfam" id="PF06722">
    <property type="entry name" value="EryCIII-like_C"/>
    <property type="match status" value="1"/>
</dbReference>
<dbReference type="eggNOG" id="COG1819">
    <property type="taxonomic scope" value="Bacteria"/>
</dbReference>
<dbReference type="AlphaFoldDB" id="I0V8F9"/>
<evidence type="ECO:0000256" key="2">
    <source>
        <dbReference type="ARBA" id="ARBA00022679"/>
    </source>
</evidence>
<dbReference type="GO" id="GO:0017000">
    <property type="term" value="P:antibiotic biosynthetic process"/>
    <property type="evidence" value="ECO:0007669"/>
    <property type="project" value="UniProtKB-ARBA"/>
</dbReference>
<reference evidence="4 5" key="1">
    <citation type="submission" date="2012-01" db="EMBL/GenBank/DDBJ databases">
        <title>Improved High-Quality Draft sequence of Saccharomonospora xinjiangensis XJ-54.</title>
        <authorList>
            <consortium name="US DOE Joint Genome Institute"/>
            <person name="Lucas S."/>
            <person name="Han J."/>
            <person name="Lapidus A."/>
            <person name="Cheng J.-F."/>
            <person name="Goodwin L."/>
            <person name="Pitluck S."/>
            <person name="Peters L."/>
            <person name="Mikhailova N."/>
            <person name="Teshima H."/>
            <person name="Detter J.C."/>
            <person name="Han C."/>
            <person name="Tapia R."/>
            <person name="Land M."/>
            <person name="Hauser L."/>
            <person name="Kyrpides N."/>
            <person name="Ivanova N."/>
            <person name="Pagani I."/>
            <person name="Brambilla E.-M."/>
            <person name="Klenk H.-P."/>
            <person name="Woyke T."/>
        </authorList>
    </citation>
    <scope>NUCLEOTIDE SEQUENCE [LARGE SCALE GENOMIC DNA]</scope>
    <source>
        <strain evidence="4 5">XJ-54</strain>
    </source>
</reference>
<dbReference type="InterPro" id="IPR002213">
    <property type="entry name" value="UDP_glucos_trans"/>
</dbReference>